<dbReference type="PROSITE" id="PS00517">
    <property type="entry name" value="RNASE_3_1"/>
    <property type="match status" value="1"/>
</dbReference>
<feature type="domain" description="RNase III" evidence="2">
    <location>
        <begin position="20"/>
        <end position="161"/>
    </location>
</feature>
<dbReference type="Pfam" id="PF00636">
    <property type="entry name" value="Ribonuclease_3"/>
    <property type="match status" value="1"/>
</dbReference>
<accession>A0A6C0HPT6</accession>
<dbReference type="GO" id="GO:0004525">
    <property type="term" value="F:ribonuclease III activity"/>
    <property type="evidence" value="ECO:0007669"/>
    <property type="project" value="InterPro"/>
</dbReference>
<evidence type="ECO:0000256" key="1">
    <source>
        <dbReference type="ARBA" id="ARBA00022884"/>
    </source>
</evidence>
<dbReference type="SMART" id="SM00535">
    <property type="entry name" value="RIBOc"/>
    <property type="match status" value="1"/>
</dbReference>
<organism evidence="3">
    <name type="scientific">viral metagenome</name>
    <dbReference type="NCBI Taxonomy" id="1070528"/>
    <lineage>
        <taxon>unclassified sequences</taxon>
        <taxon>metagenomes</taxon>
        <taxon>organismal metagenomes</taxon>
    </lineage>
</organism>
<dbReference type="InterPro" id="IPR036389">
    <property type="entry name" value="RNase_III_sf"/>
</dbReference>
<dbReference type="GO" id="GO:0006396">
    <property type="term" value="P:RNA processing"/>
    <property type="evidence" value="ECO:0007669"/>
    <property type="project" value="InterPro"/>
</dbReference>
<dbReference type="PANTHER" id="PTHR11207:SF0">
    <property type="entry name" value="RIBONUCLEASE 3"/>
    <property type="match status" value="1"/>
</dbReference>
<name>A0A6C0HPT6_9ZZZZ</name>
<dbReference type="CDD" id="cd00593">
    <property type="entry name" value="RIBOc"/>
    <property type="match status" value="1"/>
</dbReference>
<keyword evidence="1" id="KW-0694">RNA-binding</keyword>
<proteinExistence type="predicted"/>
<dbReference type="PANTHER" id="PTHR11207">
    <property type="entry name" value="RIBONUCLEASE III"/>
    <property type="match status" value="1"/>
</dbReference>
<dbReference type="GO" id="GO:0003725">
    <property type="term" value="F:double-stranded RNA binding"/>
    <property type="evidence" value="ECO:0007669"/>
    <property type="project" value="TreeGrafter"/>
</dbReference>
<protein>
    <recommendedName>
        <fullName evidence="2">RNase III domain-containing protein</fullName>
    </recommendedName>
</protein>
<reference evidence="3" key="1">
    <citation type="journal article" date="2020" name="Nature">
        <title>Giant virus diversity and host interactions through global metagenomics.</title>
        <authorList>
            <person name="Schulz F."/>
            <person name="Roux S."/>
            <person name="Paez-Espino D."/>
            <person name="Jungbluth S."/>
            <person name="Walsh D.A."/>
            <person name="Denef V.J."/>
            <person name="McMahon K.D."/>
            <person name="Konstantinidis K.T."/>
            <person name="Eloe-Fadrosh E.A."/>
            <person name="Kyrpides N.C."/>
            <person name="Woyke T."/>
        </authorList>
    </citation>
    <scope>NUCLEOTIDE SEQUENCE</scope>
    <source>
        <strain evidence="3">GVMAG-M-3300023184-160</strain>
    </source>
</reference>
<dbReference type="SUPFAM" id="SSF69065">
    <property type="entry name" value="RNase III domain-like"/>
    <property type="match status" value="1"/>
</dbReference>
<sequence>MEDRTNPYNTKNKEITLQELDTLFQSFHINYKVNNLNLFKRSFVHRSYLKTDNVHFQKVSNCMELKQHSNERLEFLGDGILEAITKMYLYKRFPDADEGFMTEKKICLVKNEHIGKLAYKLGLQQWFIISRNAEEKKTRVNYKKLGCLFEAFLGALFLDANLNQVEDVKFVHVFNVGVGFQYCQLFIEYIYEHFVDWNEILETDDNFKNILQVKIQKEFKRTPHYIILTQDEDMRYHMGVFLCLTDNIHVLNPSDARPFEDIKTFDQIHVDTHPFVFLGSGTHKIKKKAEQLACLDALTKIEKYENQRKDK</sequence>
<dbReference type="PROSITE" id="PS50142">
    <property type="entry name" value="RNASE_3_2"/>
    <property type="match status" value="1"/>
</dbReference>
<evidence type="ECO:0000259" key="2">
    <source>
        <dbReference type="PROSITE" id="PS50142"/>
    </source>
</evidence>
<dbReference type="GO" id="GO:0005634">
    <property type="term" value="C:nucleus"/>
    <property type="evidence" value="ECO:0007669"/>
    <property type="project" value="TreeGrafter"/>
</dbReference>
<dbReference type="GO" id="GO:0010468">
    <property type="term" value="P:regulation of gene expression"/>
    <property type="evidence" value="ECO:0007669"/>
    <property type="project" value="TreeGrafter"/>
</dbReference>
<dbReference type="EMBL" id="MN739993">
    <property type="protein sequence ID" value="QHT81923.1"/>
    <property type="molecule type" value="Genomic_DNA"/>
</dbReference>
<evidence type="ECO:0000313" key="3">
    <source>
        <dbReference type="EMBL" id="QHT81923.1"/>
    </source>
</evidence>
<dbReference type="Gene3D" id="1.10.1520.10">
    <property type="entry name" value="Ribonuclease III domain"/>
    <property type="match status" value="1"/>
</dbReference>
<dbReference type="InterPro" id="IPR000999">
    <property type="entry name" value="RNase_III_dom"/>
</dbReference>
<dbReference type="AlphaFoldDB" id="A0A6C0HPT6"/>